<evidence type="ECO:0000256" key="2">
    <source>
        <dbReference type="ARBA" id="ARBA00012438"/>
    </source>
</evidence>
<dbReference type="PRINTS" id="PR00344">
    <property type="entry name" value="BCTRLSENSOR"/>
</dbReference>
<comment type="catalytic activity">
    <reaction evidence="1">
        <text>ATP + protein L-histidine = ADP + protein N-phospho-L-histidine.</text>
        <dbReference type="EC" id="2.7.13.3"/>
    </reaction>
</comment>
<dbReference type="Pfam" id="PF08447">
    <property type="entry name" value="PAS_3"/>
    <property type="match status" value="1"/>
</dbReference>
<dbReference type="InterPro" id="IPR000014">
    <property type="entry name" value="PAS"/>
</dbReference>
<dbReference type="SUPFAM" id="SSF47384">
    <property type="entry name" value="Homodimeric domain of signal transducing histidine kinase"/>
    <property type="match status" value="1"/>
</dbReference>
<dbReference type="CDD" id="cd00082">
    <property type="entry name" value="HisKA"/>
    <property type="match status" value="1"/>
</dbReference>
<dbReference type="InterPro" id="IPR003661">
    <property type="entry name" value="HisK_dim/P_dom"/>
</dbReference>
<feature type="domain" description="PAC" evidence="8">
    <location>
        <begin position="244"/>
        <end position="300"/>
    </location>
</feature>
<feature type="domain" description="Histidine kinase" evidence="6">
    <location>
        <begin position="318"/>
        <end position="534"/>
    </location>
</feature>
<dbReference type="InterPro" id="IPR003594">
    <property type="entry name" value="HATPase_dom"/>
</dbReference>
<keyword evidence="9" id="KW-0547">Nucleotide-binding</keyword>
<accession>A0ABW5BLZ8</accession>
<dbReference type="Gene3D" id="3.30.565.10">
    <property type="entry name" value="Histidine kinase-like ATPase, C-terminal domain"/>
    <property type="match status" value="1"/>
</dbReference>
<dbReference type="Gene3D" id="3.30.450.40">
    <property type="match status" value="1"/>
</dbReference>
<evidence type="ECO:0000313" key="10">
    <source>
        <dbReference type="Proteomes" id="UP001597294"/>
    </source>
</evidence>
<organism evidence="9 10">
    <name type="scientific">Kiloniella antarctica</name>
    <dbReference type="NCBI Taxonomy" id="1550907"/>
    <lineage>
        <taxon>Bacteria</taxon>
        <taxon>Pseudomonadati</taxon>
        <taxon>Pseudomonadota</taxon>
        <taxon>Alphaproteobacteria</taxon>
        <taxon>Rhodospirillales</taxon>
        <taxon>Kiloniellaceae</taxon>
        <taxon>Kiloniella</taxon>
    </lineage>
</organism>
<comment type="caution">
    <text evidence="9">The sequence shown here is derived from an EMBL/GenBank/DDBJ whole genome shotgun (WGS) entry which is preliminary data.</text>
</comment>
<dbReference type="NCBIfam" id="TIGR00229">
    <property type="entry name" value="sensory_box"/>
    <property type="match status" value="1"/>
</dbReference>
<dbReference type="InterPro" id="IPR029016">
    <property type="entry name" value="GAF-like_dom_sf"/>
</dbReference>
<evidence type="ECO:0000256" key="4">
    <source>
        <dbReference type="ARBA" id="ARBA00022679"/>
    </source>
</evidence>
<gene>
    <name evidence="9" type="ORF">ACFSKO_16230</name>
</gene>
<dbReference type="InterPro" id="IPR036097">
    <property type="entry name" value="HisK_dim/P_sf"/>
</dbReference>
<evidence type="ECO:0000313" key="9">
    <source>
        <dbReference type="EMBL" id="MFD2207177.1"/>
    </source>
</evidence>
<evidence type="ECO:0000256" key="1">
    <source>
        <dbReference type="ARBA" id="ARBA00000085"/>
    </source>
</evidence>
<dbReference type="EMBL" id="JBHUII010000011">
    <property type="protein sequence ID" value="MFD2207177.1"/>
    <property type="molecule type" value="Genomic_DNA"/>
</dbReference>
<dbReference type="InterPro" id="IPR004358">
    <property type="entry name" value="Sig_transdc_His_kin-like_C"/>
</dbReference>
<evidence type="ECO:0000256" key="3">
    <source>
        <dbReference type="ARBA" id="ARBA00022553"/>
    </source>
</evidence>
<evidence type="ECO:0000259" key="8">
    <source>
        <dbReference type="PROSITE" id="PS50113"/>
    </source>
</evidence>
<dbReference type="RefSeq" id="WP_380253551.1">
    <property type="nucleotide sequence ID" value="NZ_JBHUII010000011.1"/>
</dbReference>
<dbReference type="SMART" id="SM00387">
    <property type="entry name" value="HATPase_c"/>
    <property type="match status" value="1"/>
</dbReference>
<evidence type="ECO:0000259" key="6">
    <source>
        <dbReference type="PROSITE" id="PS50109"/>
    </source>
</evidence>
<dbReference type="Gene3D" id="3.30.450.20">
    <property type="entry name" value="PAS domain"/>
    <property type="match status" value="1"/>
</dbReference>
<dbReference type="PANTHER" id="PTHR43047:SF72">
    <property type="entry name" value="OSMOSENSING HISTIDINE PROTEIN KINASE SLN1"/>
    <property type="match status" value="1"/>
</dbReference>
<evidence type="ECO:0000259" key="7">
    <source>
        <dbReference type="PROSITE" id="PS50112"/>
    </source>
</evidence>
<proteinExistence type="predicted"/>
<dbReference type="Pfam" id="PF02518">
    <property type="entry name" value="HATPase_c"/>
    <property type="match status" value="1"/>
</dbReference>
<dbReference type="GO" id="GO:0005524">
    <property type="term" value="F:ATP binding"/>
    <property type="evidence" value="ECO:0007669"/>
    <property type="project" value="UniProtKB-KW"/>
</dbReference>
<dbReference type="PROSITE" id="PS50109">
    <property type="entry name" value="HIS_KIN"/>
    <property type="match status" value="1"/>
</dbReference>
<dbReference type="SUPFAM" id="SSF55781">
    <property type="entry name" value="GAF domain-like"/>
    <property type="match status" value="1"/>
</dbReference>
<dbReference type="InterPro" id="IPR036890">
    <property type="entry name" value="HATPase_C_sf"/>
</dbReference>
<keyword evidence="5" id="KW-0418">Kinase</keyword>
<dbReference type="SUPFAM" id="SSF55785">
    <property type="entry name" value="PYP-like sensor domain (PAS domain)"/>
    <property type="match status" value="1"/>
</dbReference>
<keyword evidence="9" id="KW-0067">ATP-binding</keyword>
<dbReference type="EC" id="2.7.13.3" evidence="2"/>
<dbReference type="PROSITE" id="PS50112">
    <property type="entry name" value="PAS"/>
    <property type="match status" value="1"/>
</dbReference>
<dbReference type="SMART" id="SM00091">
    <property type="entry name" value="PAS"/>
    <property type="match status" value="1"/>
</dbReference>
<dbReference type="SUPFAM" id="SSF55874">
    <property type="entry name" value="ATPase domain of HSP90 chaperone/DNA topoisomerase II/histidine kinase"/>
    <property type="match status" value="1"/>
</dbReference>
<dbReference type="InterPro" id="IPR013655">
    <property type="entry name" value="PAS_fold_3"/>
</dbReference>
<dbReference type="InterPro" id="IPR000700">
    <property type="entry name" value="PAS-assoc_C"/>
</dbReference>
<dbReference type="PANTHER" id="PTHR43047">
    <property type="entry name" value="TWO-COMPONENT HISTIDINE PROTEIN KINASE"/>
    <property type="match status" value="1"/>
</dbReference>
<keyword evidence="3" id="KW-0597">Phosphoprotein</keyword>
<dbReference type="Pfam" id="PF00512">
    <property type="entry name" value="HisKA"/>
    <property type="match status" value="1"/>
</dbReference>
<dbReference type="SMART" id="SM00388">
    <property type="entry name" value="HisKA"/>
    <property type="match status" value="1"/>
</dbReference>
<protein>
    <recommendedName>
        <fullName evidence="2">histidine kinase</fullName>
        <ecNumber evidence="2">2.7.13.3</ecNumber>
    </recommendedName>
</protein>
<evidence type="ECO:0000256" key="5">
    <source>
        <dbReference type="ARBA" id="ARBA00022777"/>
    </source>
</evidence>
<dbReference type="PROSITE" id="PS50113">
    <property type="entry name" value="PAC"/>
    <property type="match status" value="1"/>
</dbReference>
<dbReference type="InterPro" id="IPR005467">
    <property type="entry name" value="His_kinase_dom"/>
</dbReference>
<dbReference type="Gene3D" id="1.10.287.130">
    <property type="match status" value="1"/>
</dbReference>
<dbReference type="InterPro" id="IPR035965">
    <property type="entry name" value="PAS-like_dom_sf"/>
</dbReference>
<keyword evidence="10" id="KW-1185">Reference proteome</keyword>
<dbReference type="Proteomes" id="UP001597294">
    <property type="component" value="Unassembled WGS sequence"/>
</dbReference>
<name>A0ABW5BLZ8_9PROT</name>
<reference evidence="10" key="1">
    <citation type="journal article" date="2019" name="Int. J. Syst. Evol. Microbiol.">
        <title>The Global Catalogue of Microorganisms (GCM) 10K type strain sequencing project: providing services to taxonomists for standard genome sequencing and annotation.</title>
        <authorList>
            <consortium name="The Broad Institute Genomics Platform"/>
            <consortium name="The Broad Institute Genome Sequencing Center for Infectious Disease"/>
            <person name="Wu L."/>
            <person name="Ma J."/>
        </authorList>
    </citation>
    <scope>NUCLEOTIDE SEQUENCE [LARGE SCALE GENOMIC DNA]</scope>
    <source>
        <strain evidence="10">CGMCC 4.7192</strain>
    </source>
</reference>
<feature type="domain" description="PAS" evidence="7">
    <location>
        <begin position="175"/>
        <end position="245"/>
    </location>
</feature>
<dbReference type="CDD" id="cd00130">
    <property type="entry name" value="PAS"/>
    <property type="match status" value="1"/>
</dbReference>
<keyword evidence="4" id="KW-0808">Transferase</keyword>
<sequence length="534" mass="59625">MPIKPKDNHSKIDDTLYFIAQRGWKKSTDDFFVALVTHLAESLNVAYAFVDKFDPLDNNSVQTISLYAQGKITENVTYSLKGTPCENVIGKTLCCYTEQVQKIFPKDELLVTMMAESYVGIPLWDSKGEAIGLIALMDDKPLVETKLAETLLQIVAVRAAAELENQAAENELHASEERFKRTFEHAGVGIAHISLDGNILLVNNRFSSIIGRDKDVLATTPISSITHPSDRDKNKNNLNKLTSNTQEISIEDLRYLCEDGNIVWVTQTTVLNREESAQDYFIAIIEDIGERKINENQLIQAKKAAEEASKAKTSFLQNMSHEIRTPLNAIIGFTEAMSMEILGKEPMLYRDYVQHIHQSGEHLLELINDMLDLSKIDAGLLTLDLSDGDPLNLVNEAVNMMSKIAVLNTVSVVQDINIPEHFLIQLDKHRFRQIVINLLGNAIKFSEGKEVTIQLDHQEKNLILRVIDQGIGMASEDIPIALTPFAQIERDHMSKRYEGSGLGLPITKQLVELHGGKMSIESELGKGTTVTAIF</sequence>